<protein>
    <submittedName>
        <fullName evidence="1">Uncharacterized protein</fullName>
    </submittedName>
</protein>
<sequence>MHDHFTRLNSFVHWSPWLVEKTNLMRWEKTTLVGARPFLNTNAQI</sequence>
<proteinExistence type="predicted"/>
<reference evidence="1" key="1">
    <citation type="submission" date="2014-09" db="EMBL/GenBank/DDBJ databases">
        <authorList>
            <person name="Magalhaes I.L.F."/>
            <person name="Oliveira U."/>
            <person name="Santos F.R."/>
            <person name="Vidigal T.H.D.A."/>
            <person name="Brescovit A.D."/>
            <person name="Santos A.J."/>
        </authorList>
    </citation>
    <scope>NUCLEOTIDE SEQUENCE</scope>
    <source>
        <tissue evidence="1">Shoot tissue taken approximately 20 cm above the soil surface</tissue>
    </source>
</reference>
<name>A0A0A8YVE2_ARUDO</name>
<reference evidence="1" key="2">
    <citation type="journal article" date="2015" name="Data Brief">
        <title>Shoot transcriptome of the giant reed, Arundo donax.</title>
        <authorList>
            <person name="Barrero R.A."/>
            <person name="Guerrero F.D."/>
            <person name="Moolhuijzen P."/>
            <person name="Goolsby J.A."/>
            <person name="Tidwell J."/>
            <person name="Bellgard S.E."/>
            <person name="Bellgard M.I."/>
        </authorList>
    </citation>
    <scope>NUCLEOTIDE SEQUENCE</scope>
    <source>
        <tissue evidence="1">Shoot tissue taken approximately 20 cm above the soil surface</tissue>
    </source>
</reference>
<dbReference type="EMBL" id="GBRH01269420">
    <property type="protein sequence ID" value="JAD28475.1"/>
    <property type="molecule type" value="Transcribed_RNA"/>
</dbReference>
<dbReference type="AlphaFoldDB" id="A0A0A8YVE2"/>
<organism evidence="1">
    <name type="scientific">Arundo donax</name>
    <name type="common">Giant reed</name>
    <name type="synonym">Donax arundinaceus</name>
    <dbReference type="NCBI Taxonomy" id="35708"/>
    <lineage>
        <taxon>Eukaryota</taxon>
        <taxon>Viridiplantae</taxon>
        <taxon>Streptophyta</taxon>
        <taxon>Embryophyta</taxon>
        <taxon>Tracheophyta</taxon>
        <taxon>Spermatophyta</taxon>
        <taxon>Magnoliopsida</taxon>
        <taxon>Liliopsida</taxon>
        <taxon>Poales</taxon>
        <taxon>Poaceae</taxon>
        <taxon>PACMAD clade</taxon>
        <taxon>Arundinoideae</taxon>
        <taxon>Arundineae</taxon>
        <taxon>Arundo</taxon>
    </lineage>
</organism>
<evidence type="ECO:0000313" key="1">
    <source>
        <dbReference type="EMBL" id="JAD28475.1"/>
    </source>
</evidence>
<accession>A0A0A8YVE2</accession>